<dbReference type="RefSeq" id="WP_377599162.1">
    <property type="nucleotide sequence ID" value="NZ_JBHUME010000002.1"/>
</dbReference>
<feature type="binding site" evidence="8">
    <location>
        <position position="284"/>
    </location>
    <ligand>
        <name>Mn(2+)</name>
        <dbReference type="ChEBI" id="CHEBI:29035"/>
        <label>2</label>
    </ligand>
</feature>
<evidence type="ECO:0000256" key="7">
    <source>
        <dbReference type="ARBA" id="ARBA00049972"/>
    </source>
</evidence>
<feature type="active site" evidence="8">
    <location>
        <position position="370"/>
    </location>
</feature>
<comment type="catalytic activity">
    <reaction evidence="1 8">
        <text>Release of an N-terminal amino acid, Xaa-|-Yaa-, in which Xaa is preferably Leu, but may be other amino acids including Pro although not Arg or Lys, and Yaa may be Pro. Amino acid amides and methyl esters are also readily hydrolyzed, but rates on arylamides are exceedingly low.</text>
        <dbReference type="EC" id="3.4.11.1"/>
    </reaction>
</comment>
<feature type="domain" description="Cytosol aminopeptidase" evidence="9">
    <location>
        <begin position="364"/>
        <end position="371"/>
    </location>
</feature>
<dbReference type="Proteomes" id="UP001597541">
    <property type="component" value="Unassembled WGS sequence"/>
</dbReference>
<dbReference type="PANTHER" id="PTHR11963:SF23">
    <property type="entry name" value="CYTOSOL AMINOPEPTIDASE"/>
    <property type="match status" value="1"/>
</dbReference>
<dbReference type="Pfam" id="PF02789">
    <property type="entry name" value="Peptidase_M17_N"/>
    <property type="match status" value="1"/>
</dbReference>
<organism evidence="10 11">
    <name type="scientific">Paenibacillus gansuensis</name>
    <dbReference type="NCBI Taxonomy" id="306542"/>
    <lineage>
        <taxon>Bacteria</taxon>
        <taxon>Bacillati</taxon>
        <taxon>Bacillota</taxon>
        <taxon>Bacilli</taxon>
        <taxon>Bacillales</taxon>
        <taxon>Paenibacillaceae</taxon>
        <taxon>Paenibacillus</taxon>
    </lineage>
</organism>
<proteinExistence type="inferred from homology"/>
<comment type="catalytic activity">
    <reaction evidence="2 8">
        <text>Release of an N-terminal amino acid, preferentially leucine, but not glutamic or aspartic acids.</text>
        <dbReference type="EC" id="3.4.11.10"/>
    </reaction>
</comment>
<evidence type="ECO:0000256" key="3">
    <source>
        <dbReference type="ARBA" id="ARBA00009528"/>
    </source>
</evidence>
<feature type="binding site" evidence="8">
    <location>
        <position position="289"/>
    </location>
    <ligand>
        <name>Mn(2+)</name>
        <dbReference type="ChEBI" id="CHEBI:29035"/>
        <label>1</label>
    </ligand>
</feature>
<keyword evidence="5 8" id="KW-0645">Protease</keyword>
<evidence type="ECO:0000313" key="11">
    <source>
        <dbReference type="Proteomes" id="UP001597541"/>
    </source>
</evidence>
<dbReference type="CDD" id="cd00433">
    <property type="entry name" value="Peptidase_M17"/>
    <property type="match status" value="1"/>
</dbReference>
<evidence type="ECO:0000256" key="1">
    <source>
        <dbReference type="ARBA" id="ARBA00000135"/>
    </source>
</evidence>
<dbReference type="EC" id="3.4.11.10" evidence="8"/>
<gene>
    <name evidence="8" type="primary">pepA</name>
    <name evidence="10" type="ORF">ACFSUF_00815</name>
</gene>
<keyword evidence="8" id="KW-0479">Metal-binding</keyword>
<feature type="binding site" evidence="8">
    <location>
        <position position="368"/>
    </location>
    <ligand>
        <name>Mn(2+)</name>
        <dbReference type="ChEBI" id="CHEBI:29035"/>
        <label>1</label>
    </ligand>
</feature>
<evidence type="ECO:0000256" key="5">
    <source>
        <dbReference type="ARBA" id="ARBA00022670"/>
    </source>
</evidence>
<dbReference type="PRINTS" id="PR00481">
    <property type="entry name" value="LAMNOPPTDASE"/>
</dbReference>
<comment type="caution">
    <text evidence="10">The sequence shown here is derived from an EMBL/GenBank/DDBJ whole genome shotgun (WGS) entry which is preliminary data.</text>
</comment>
<dbReference type="InterPro" id="IPR043472">
    <property type="entry name" value="Macro_dom-like"/>
</dbReference>
<dbReference type="PROSITE" id="PS00631">
    <property type="entry name" value="CYTOSOL_AP"/>
    <property type="match status" value="1"/>
</dbReference>
<dbReference type="GO" id="GO:0004177">
    <property type="term" value="F:aminopeptidase activity"/>
    <property type="evidence" value="ECO:0007669"/>
    <property type="project" value="UniProtKB-KW"/>
</dbReference>
<name>A0ABW5P726_9BACL</name>
<dbReference type="NCBIfam" id="NF002073">
    <property type="entry name" value="PRK00913.1-2"/>
    <property type="match status" value="1"/>
</dbReference>
<evidence type="ECO:0000256" key="4">
    <source>
        <dbReference type="ARBA" id="ARBA00022438"/>
    </source>
</evidence>
<dbReference type="PANTHER" id="PTHR11963">
    <property type="entry name" value="LEUCINE AMINOPEPTIDASE-RELATED"/>
    <property type="match status" value="1"/>
</dbReference>
<dbReference type="HAMAP" id="MF_00181">
    <property type="entry name" value="Cytosol_peptidase_M17"/>
    <property type="match status" value="1"/>
</dbReference>
<feature type="binding site" evidence="8">
    <location>
        <position position="366"/>
    </location>
    <ligand>
        <name>Mn(2+)</name>
        <dbReference type="ChEBI" id="CHEBI:29035"/>
        <label>1</label>
    </ligand>
</feature>
<dbReference type="Pfam" id="PF00883">
    <property type="entry name" value="Peptidase_M17"/>
    <property type="match status" value="1"/>
</dbReference>
<feature type="binding site" evidence="8">
    <location>
        <position position="368"/>
    </location>
    <ligand>
        <name>Mn(2+)</name>
        <dbReference type="ChEBI" id="CHEBI:29035"/>
        <label>2</label>
    </ligand>
</feature>
<comment type="similarity">
    <text evidence="3 8">Belongs to the peptidase M17 family.</text>
</comment>
<comment type="function">
    <text evidence="7 8">Presumably involved in the processing and regular turnover of intracellular proteins. Catalyzes the removal of unsubstituted N-terminal amino acids from various peptides.</text>
</comment>
<feature type="binding site" evidence="8">
    <location>
        <position position="289"/>
    </location>
    <ligand>
        <name>Mn(2+)</name>
        <dbReference type="ChEBI" id="CHEBI:29035"/>
        <label>2</label>
    </ligand>
</feature>
<dbReference type="EC" id="3.4.11.1" evidence="8"/>
<keyword evidence="8" id="KW-0464">Manganese</keyword>
<feature type="binding site" evidence="8">
    <location>
        <position position="307"/>
    </location>
    <ligand>
        <name>Mn(2+)</name>
        <dbReference type="ChEBI" id="CHEBI:29035"/>
        <label>2</label>
    </ligand>
</feature>
<keyword evidence="11" id="KW-1185">Reference proteome</keyword>
<dbReference type="SUPFAM" id="SSF52949">
    <property type="entry name" value="Macro domain-like"/>
    <property type="match status" value="1"/>
</dbReference>
<reference evidence="11" key="1">
    <citation type="journal article" date="2019" name="Int. J. Syst. Evol. Microbiol.">
        <title>The Global Catalogue of Microorganisms (GCM) 10K type strain sequencing project: providing services to taxonomists for standard genome sequencing and annotation.</title>
        <authorList>
            <consortium name="The Broad Institute Genomics Platform"/>
            <consortium name="The Broad Institute Genome Sequencing Center for Infectious Disease"/>
            <person name="Wu L."/>
            <person name="Ma J."/>
        </authorList>
    </citation>
    <scope>NUCLEOTIDE SEQUENCE [LARGE SCALE GENOMIC DNA]</scope>
    <source>
        <strain evidence="11">KCTC 3950</strain>
    </source>
</reference>
<evidence type="ECO:0000256" key="6">
    <source>
        <dbReference type="ARBA" id="ARBA00022801"/>
    </source>
</evidence>
<dbReference type="InterPro" id="IPR000819">
    <property type="entry name" value="Peptidase_M17_C"/>
</dbReference>
<comment type="cofactor">
    <cofactor evidence="8">
        <name>Mn(2+)</name>
        <dbReference type="ChEBI" id="CHEBI:29035"/>
    </cofactor>
    <text evidence="8">Binds 2 manganese ions per subunit.</text>
</comment>
<dbReference type="SUPFAM" id="SSF53187">
    <property type="entry name" value="Zn-dependent exopeptidases"/>
    <property type="match status" value="1"/>
</dbReference>
<dbReference type="InterPro" id="IPR011356">
    <property type="entry name" value="Leucine_aapep/pepB"/>
</dbReference>
<accession>A0ABW5P726</accession>
<keyword evidence="4 8" id="KW-0031">Aminopeptidase</keyword>
<protein>
    <recommendedName>
        <fullName evidence="8">Probable cytosol aminopeptidase</fullName>
        <ecNumber evidence="8">3.4.11.1</ecNumber>
    </recommendedName>
    <alternativeName>
        <fullName evidence="8">Leucine aminopeptidase</fullName>
        <shortName evidence="8">LAP</shortName>
        <ecNumber evidence="8">3.4.11.10</ecNumber>
    </alternativeName>
    <alternativeName>
        <fullName evidence="8">Leucyl aminopeptidase</fullName>
    </alternativeName>
</protein>
<evidence type="ECO:0000313" key="10">
    <source>
        <dbReference type="EMBL" id="MFD2610958.1"/>
    </source>
</evidence>
<dbReference type="Gene3D" id="3.40.220.10">
    <property type="entry name" value="Leucine Aminopeptidase, subunit E, domain 1"/>
    <property type="match status" value="1"/>
</dbReference>
<keyword evidence="8" id="KW-0963">Cytoplasm</keyword>
<evidence type="ECO:0000259" key="9">
    <source>
        <dbReference type="PROSITE" id="PS00631"/>
    </source>
</evidence>
<evidence type="ECO:0000256" key="8">
    <source>
        <dbReference type="HAMAP-Rule" id="MF_00181"/>
    </source>
</evidence>
<keyword evidence="6 8" id="KW-0378">Hydrolase</keyword>
<dbReference type="NCBIfam" id="NF002083">
    <property type="entry name" value="PRK00913.3-5"/>
    <property type="match status" value="1"/>
</dbReference>
<dbReference type="InterPro" id="IPR008283">
    <property type="entry name" value="Peptidase_M17_N"/>
</dbReference>
<dbReference type="Gene3D" id="3.40.630.10">
    <property type="entry name" value="Zn peptidases"/>
    <property type="match status" value="1"/>
</dbReference>
<feature type="active site" evidence="8">
    <location>
        <position position="296"/>
    </location>
</feature>
<dbReference type="EMBL" id="JBHUME010000002">
    <property type="protein sequence ID" value="MFD2610958.1"/>
    <property type="molecule type" value="Genomic_DNA"/>
</dbReference>
<comment type="subcellular location">
    <subcellularLocation>
        <location evidence="8">Cytoplasm</location>
    </subcellularLocation>
</comment>
<sequence length="513" mass="54560">MYRTSTDFQRVQAETFVSAGVEAEAVILYISKEELEQEAWINDGVDHAIRQLRDRKLFKAEPHEAYVLPTLGLLPQPYVILIGIGGAPYDLDTFRDGAIFAAKAARKHRIGSAAVSFTRLPAHAGAEKVISGAAAAAVRESASIVRKAAEGFVLGEYTLPSYAEGGKAATKLKQVTFILAQPPEDYAVSELQKGVINAESTNYARDLTNLPGNMLTPQGLAEEAVRVAQAHGMKYEILDETSIEEKGMGGLLAVGKGSVHPPRMITVTYQGKEAWTDVLGLVGKGVTFDTGGISLKKGEGMEEMISDMGGAATLLGMLDAVGRLKPEVNLVVVIPAAENMPAGNAFKPGDIITSLSGRTIEVLNTDAEGRIVLADGMTYAKQLGAAKLIDVATLTGAILVNFADVATGAVTNDETFLQDILTASRRAGEKVWPLPSYPEYWNMLKSDVADLKNAAGRHAAAITGGLFIGTFADGLPWVHLDTGGTAWLWSEKGTEPKGATGSMVRTLIEMLTD</sequence>
<evidence type="ECO:0000256" key="2">
    <source>
        <dbReference type="ARBA" id="ARBA00000967"/>
    </source>
</evidence>
<dbReference type="InterPro" id="IPR023042">
    <property type="entry name" value="Peptidase_M17_leu_NH2_pept"/>
</dbReference>